<evidence type="ECO:0000313" key="1">
    <source>
        <dbReference type="EMBL" id="QHT95089.1"/>
    </source>
</evidence>
<accession>A0A6C0IQL9</accession>
<reference evidence="1" key="1">
    <citation type="journal article" date="2020" name="Nature">
        <title>Giant virus diversity and host interactions through global metagenomics.</title>
        <authorList>
            <person name="Schulz F."/>
            <person name="Roux S."/>
            <person name="Paez-Espino D."/>
            <person name="Jungbluth S."/>
            <person name="Walsh D.A."/>
            <person name="Denef V.J."/>
            <person name="McMahon K.D."/>
            <person name="Konstantinidis K.T."/>
            <person name="Eloe-Fadrosh E.A."/>
            <person name="Kyrpides N.C."/>
            <person name="Woyke T."/>
        </authorList>
    </citation>
    <scope>NUCLEOTIDE SEQUENCE</scope>
    <source>
        <strain evidence="1">GVMAG-M-3300024261-37</strain>
    </source>
</reference>
<dbReference type="EMBL" id="MN740234">
    <property type="protein sequence ID" value="QHT95089.1"/>
    <property type="molecule type" value="Genomic_DNA"/>
</dbReference>
<organism evidence="1">
    <name type="scientific">viral metagenome</name>
    <dbReference type="NCBI Taxonomy" id="1070528"/>
    <lineage>
        <taxon>unclassified sequences</taxon>
        <taxon>metagenomes</taxon>
        <taxon>organismal metagenomes</taxon>
    </lineage>
</organism>
<dbReference type="AlphaFoldDB" id="A0A6C0IQL9"/>
<name>A0A6C0IQL9_9ZZZZ</name>
<sequence>MTNAQHDAYICQQWLTDELNDKIFNRNIPSSTLEPYFEFRAVGTREQTMPVFDCRKKSKIPLVQHDFSVNKIFNPGQKAPIRGYCNNIDVETQLRNTIHPIQKGNAQGMFIPDTSSDLYNLTHVPLYEDTPLEKQEPHNPNKCGIGTQFFSNHTRQQTKNIKLE</sequence>
<protein>
    <submittedName>
        <fullName evidence="1">Uncharacterized protein</fullName>
    </submittedName>
</protein>
<proteinExistence type="predicted"/>